<gene>
    <name evidence="9" type="ORF">GUITHDRAFT_166405</name>
</gene>
<comment type="subcellular location">
    <subcellularLocation>
        <location evidence="1">Endoplasmic reticulum membrane</location>
        <topology evidence="1">Multi-pass membrane protein</topology>
    </subcellularLocation>
</comment>
<dbReference type="PANTHER" id="PTHR19315">
    <property type="entry name" value="ER MEMBRANE PROTEIN COMPLEX SUBUNIT 4"/>
    <property type="match status" value="1"/>
</dbReference>
<dbReference type="RefSeq" id="XP_005820667.1">
    <property type="nucleotide sequence ID" value="XM_005820610.1"/>
</dbReference>
<dbReference type="EMBL" id="JH993133">
    <property type="protein sequence ID" value="EKX33687.1"/>
    <property type="molecule type" value="Genomic_DNA"/>
</dbReference>
<evidence type="ECO:0000256" key="2">
    <source>
        <dbReference type="ARBA" id="ARBA00007715"/>
    </source>
</evidence>
<dbReference type="eggNOG" id="KOG3318">
    <property type="taxonomic scope" value="Eukaryota"/>
</dbReference>
<evidence type="ECO:0000256" key="7">
    <source>
        <dbReference type="ARBA" id="ARBA00023136"/>
    </source>
</evidence>
<reference evidence="11" key="2">
    <citation type="submission" date="2012-11" db="EMBL/GenBank/DDBJ databases">
        <authorList>
            <person name="Kuo A."/>
            <person name="Curtis B.A."/>
            <person name="Tanifuji G."/>
            <person name="Burki F."/>
            <person name="Gruber A."/>
            <person name="Irimia M."/>
            <person name="Maruyama S."/>
            <person name="Arias M.C."/>
            <person name="Ball S.G."/>
            <person name="Gile G.H."/>
            <person name="Hirakawa Y."/>
            <person name="Hopkins J.F."/>
            <person name="Rensing S.A."/>
            <person name="Schmutz J."/>
            <person name="Symeonidi A."/>
            <person name="Elias M."/>
            <person name="Eveleigh R.J."/>
            <person name="Herman E.K."/>
            <person name="Klute M.J."/>
            <person name="Nakayama T."/>
            <person name="Obornik M."/>
            <person name="Reyes-Prieto A."/>
            <person name="Armbrust E.V."/>
            <person name="Aves S.J."/>
            <person name="Beiko R.G."/>
            <person name="Coutinho P."/>
            <person name="Dacks J.B."/>
            <person name="Durnford D.G."/>
            <person name="Fast N.M."/>
            <person name="Green B.R."/>
            <person name="Grisdale C."/>
            <person name="Hempe F."/>
            <person name="Henrissat B."/>
            <person name="Hoppner M.P."/>
            <person name="Ishida K.-I."/>
            <person name="Kim E."/>
            <person name="Koreny L."/>
            <person name="Kroth P.G."/>
            <person name="Liu Y."/>
            <person name="Malik S.-B."/>
            <person name="Maier U.G."/>
            <person name="McRose D."/>
            <person name="Mock T."/>
            <person name="Neilson J.A."/>
            <person name="Onodera N.T."/>
            <person name="Poole A.M."/>
            <person name="Pritham E.J."/>
            <person name="Richards T.A."/>
            <person name="Rocap G."/>
            <person name="Roy S.W."/>
            <person name="Sarai C."/>
            <person name="Schaack S."/>
            <person name="Shirato S."/>
            <person name="Slamovits C.H."/>
            <person name="Spencer D.F."/>
            <person name="Suzuki S."/>
            <person name="Worden A.Z."/>
            <person name="Zauner S."/>
            <person name="Barry K."/>
            <person name="Bell C."/>
            <person name="Bharti A.K."/>
            <person name="Crow J.A."/>
            <person name="Grimwood J."/>
            <person name="Kramer R."/>
            <person name="Lindquist E."/>
            <person name="Lucas S."/>
            <person name="Salamov A."/>
            <person name="McFadden G.I."/>
            <person name="Lane C.E."/>
            <person name="Keeling P.J."/>
            <person name="Gray M.W."/>
            <person name="Grigoriev I.V."/>
            <person name="Archibald J.M."/>
        </authorList>
    </citation>
    <scope>NUCLEOTIDE SEQUENCE</scope>
    <source>
        <strain evidence="11">CCMP2712</strain>
    </source>
</reference>
<comment type="similarity">
    <text evidence="2">Belongs to the EMC4 family.</text>
</comment>
<evidence type="ECO:0000256" key="8">
    <source>
        <dbReference type="SAM" id="Phobius"/>
    </source>
</evidence>
<dbReference type="KEGG" id="gtt:GUITHDRAFT_166405"/>
<proteinExistence type="inferred from homology"/>
<reference evidence="10" key="3">
    <citation type="submission" date="2015-06" db="UniProtKB">
        <authorList>
            <consortium name="EnsemblProtists"/>
        </authorList>
    </citation>
    <scope>IDENTIFICATION</scope>
</reference>
<organism evidence="9">
    <name type="scientific">Guillardia theta (strain CCMP2712)</name>
    <name type="common">Cryptophyte</name>
    <dbReference type="NCBI Taxonomy" id="905079"/>
    <lineage>
        <taxon>Eukaryota</taxon>
        <taxon>Cryptophyceae</taxon>
        <taxon>Pyrenomonadales</taxon>
        <taxon>Geminigeraceae</taxon>
        <taxon>Guillardia</taxon>
    </lineage>
</organism>
<accession>L1IC60</accession>
<dbReference type="GeneID" id="17290430"/>
<dbReference type="PaxDb" id="55529-EKX33687"/>
<evidence type="ECO:0000313" key="10">
    <source>
        <dbReference type="EnsemblProtists" id="EKX33687"/>
    </source>
</evidence>
<dbReference type="OMA" id="FMMWMVG"/>
<evidence type="ECO:0000256" key="4">
    <source>
        <dbReference type="ARBA" id="ARBA00022692"/>
    </source>
</evidence>
<dbReference type="STRING" id="905079.L1IC60"/>
<feature type="transmembrane region" description="Helical" evidence="8">
    <location>
        <begin position="84"/>
        <end position="103"/>
    </location>
</feature>
<evidence type="ECO:0000256" key="1">
    <source>
        <dbReference type="ARBA" id="ARBA00004477"/>
    </source>
</evidence>
<evidence type="ECO:0000313" key="9">
    <source>
        <dbReference type="EMBL" id="EKX33687.1"/>
    </source>
</evidence>
<dbReference type="GO" id="GO:0005789">
    <property type="term" value="C:endoplasmic reticulum membrane"/>
    <property type="evidence" value="ECO:0007669"/>
    <property type="project" value="UniProtKB-SubCell"/>
</dbReference>
<name>L1IC60_GUITC</name>
<dbReference type="HOGENOM" id="CLU_098404_1_2_1"/>
<evidence type="ECO:0000256" key="3">
    <source>
        <dbReference type="ARBA" id="ARBA00020820"/>
    </source>
</evidence>
<dbReference type="EnsemblProtists" id="EKX33687">
    <property type="protein sequence ID" value="EKX33687"/>
    <property type="gene ID" value="GUITHDRAFT_166405"/>
</dbReference>
<keyword evidence="4 8" id="KW-0812">Transmembrane</keyword>
<evidence type="ECO:0000256" key="5">
    <source>
        <dbReference type="ARBA" id="ARBA00022824"/>
    </source>
</evidence>
<reference evidence="9 11" key="1">
    <citation type="journal article" date="2012" name="Nature">
        <title>Algal genomes reveal evolutionary mosaicism and the fate of nucleomorphs.</title>
        <authorList>
            <consortium name="DOE Joint Genome Institute"/>
            <person name="Curtis B.A."/>
            <person name="Tanifuji G."/>
            <person name="Burki F."/>
            <person name="Gruber A."/>
            <person name="Irimia M."/>
            <person name="Maruyama S."/>
            <person name="Arias M.C."/>
            <person name="Ball S.G."/>
            <person name="Gile G.H."/>
            <person name="Hirakawa Y."/>
            <person name="Hopkins J.F."/>
            <person name="Kuo A."/>
            <person name="Rensing S.A."/>
            <person name="Schmutz J."/>
            <person name="Symeonidi A."/>
            <person name="Elias M."/>
            <person name="Eveleigh R.J."/>
            <person name="Herman E.K."/>
            <person name="Klute M.J."/>
            <person name="Nakayama T."/>
            <person name="Obornik M."/>
            <person name="Reyes-Prieto A."/>
            <person name="Armbrust E.V."/>
            <person name="Aves S.J."/>
            <person name="Beiko R.G."/>
            <person name="Coutinho P."/>
            <person name="Dacks J.B."/>
            <person name="Durnford D.G."/>
            <person name="Fast N.M."/>
            <person name="Green B.R."/>
            <person name="Grisdale C.J."/>
            <person name="Hempel F."/>
            <person name="Henrissat B."/>
            <person name="Hoppner M.P."/>
            <person name="Ishida K."/>
            <person name="Kim E."/>
            <person name="Koreny L."/>
            <person name="Kroth P.G."/>
            <person name="Liu Y."/>
            <person name="Malik S.B."/>
            <person name="Maier U.G."/>
            <person name="McRose D."/>
            <person name="Mock T."/>
            <person name="Neilson J.A."/>
            <person name="Onodera N.T."/>
            <person name="Poole A.M."/>
            <person name="Pritham E.J."/>
            <person name="Richards T.A."/>
            <person name="Rocap G."/>
            <person name="Roy S.W."/>
            <person name="Sarai C."/>
            <person name="Schaack S."/>
            <person name="Shirato S."/>
            <person name="Slamovits C.H."/>
            <person name="Spencer D.F."/>
            <person name="Suzuki S."/>
            <person name="Worden A.Z."/>
            <person name="Zauner S."/>
            <person name="Barry K."/>
            <person name="Bell C."/>
            <person name="Bharti A.K."/>
            <person name="Crow J.A."/>
            <person name="Grimwood J."/>
            <person name="Kramer R."/>
            <person name="Lindquist E."/>
            <person name="Lucas S."/>
            <person name="Salamov A."/>
            <person name="McFadden G.I."/>
            <person name="Lane C.E."/>
            <person name="Keeling P.J."/>
            <person name="Gray M.W."/>
            <person name="Grigoriev I.V."/>
            <person name="Archibald J.M."/>
        </authorList>
    </citation>
    <scope>NUCLEOTIDE SEQUENCE</scope>
    <source>
        <strain evidence="9 11">CCMP2712</strain>
    </source>
</reference>
<sequence length="187" mass="20982">MAPNFPSRRWVFGVDGLPRSERNALTVSGAIEPTGQLEPREDSAQVKKVITIEKKREFIEKRAWDVALQPGKQFMMTGVGFKAFMMWMMGSGVHIMNIIFTFYQLMGPIRGLMSIGPAFKAIEETAKELRVDLLIHKLVFIACQLGVLLYITNRFGSMGLLPTSAGDWLTTVKVKYPEEFSTGGFPM</sequence>
<protein>
    <recommendedName>
        <fullName evidence="3">ER membrane protein complex subunit 4</fullName>
    </recommendedName>
</protein>
<keyword evidence="6 8" id="KW-1133">Transmembrane helix</keyword>
<dbReference type="Pfam" id="PF06417">
    <property type="entry name" value="EMC4"/>
    <property type="match status" value="1"/>
</dbReference>
<keyword evidence="11" id="KW-1185">Reference proteome</keyword>
<dbReference type="Proteomes" id="UP000011087">
    <property type="component" value="Unassembled WGS sequence"/>
</dbReference>
<keyword evidence="5" id="KW-0256">Endoplasmic reticulum</keyword>
<dbReference type="AlphaFoldDB" id="L1IC60"/>
<evidence type="ECO:0000313" key="11">
    <source>
        <dbReference type="Proteomes" id="UP000011087"/>
    </source>
</evidence>
<dbReference type="OrthoDB" id="369569at2759"/>
<keyword evidence="7 8" id="KW-0472">Membrane</keyword>
<evidence type="ECO:0000256" key="6">
    <source>
        <dbReference type="ARBA" id="ARBA00022989"/>
    </source>
</evidence>
<dbReference type="InterPro" id="IPR009445">
    <property type="entry name" value="TMEM85/Emc4"/>
</dbReference>